<comment type="subunit">
    <text evidence="9">Component of the heptameric LSM1-LSM7 complex, which consists of LSM1, LSM2, LSM3, LSM4, LSM5, LSM6 and LSM7. Component of the heptameric LSM2-LSM8 complex, which consists of LSM2, LSM3, LSM4, LSM5, LSM6, LSM7 and LSM8. The LSm subunits form a seven-membered ring structure with a doughnut shape.</text>
</comment>
<dbReference type="Pfam" id="PF01423">
    <property type="entry name" value="LSM"/>
    <property type="match status" value="1"/>
</dbReference>
<evidence type="ECO:0000256" key="9">
    <source>
        <dbReference type="ARBA" id="ARBA00025892"/>
    </source>
</evidence>
<dbReference type="PANTHER" id="PTHR15588:SF9">
    <property type="entry name" value="U6 SNRNA-ASSOCIATED SM-LIKE PROTEIN LSM8"/>
    <property type="match status" value="1"/>
</dbReference>
<keyword evidence="3 10" id="KW-0507">mRNA processing</keyword>
<dbReference type="SMART" id="SM00651">
    <property type="entry name" value="Sm"/>
    <property type="match status" value="1"/>
</dbReference>
<keyword evidence="13" id="KW-1185">Reference proteome</keyword>
<dbReference type="InterPro" id="IPR001163">
    <property type="entry name" value="Sm_dom_euk/arc"/>
</dbReference>
<dbReference type="GO" id="GO:0046540">
    <property type="term" value="C:U4/U6 x U5 tri-snRNP complex"/>
    <property type="evidence" value="ECO:0007669"/>
    <property type="project" value="UniProtKB-UniRule"/>
</dbReference>
<keyword evidence="7 10" id="KW-0539">Nucleus</keyword>
<keyword evidence="6 10" id="KW-0508">mRNA splicing</keyword>
<comment type="function">
    <text evidence="10">Plays role in pre-mRNA splicing as component of the U4/U6-U5 tri-snRNP complex that is involved in spliceosome assembly, and as component of the precatalytic spliceosome (spliceosome B complex). The heptameric LSM2-8 complex binds specifically to the 3'-terminal U-tract of U6 snRNA.</text>
</comment>
<evidence type="ECO:0000313" key="13">
    <source>
        <dbReference type="Proteomes" id="UP000038010"/>
    </source>
</evidence>
<comment type="similarity">
    <text evidence="2 10">Belongs to the snRNP Sm proteins family.</text>
</comment>
<evidence type="ECO:0000256" key="10">
    <source>
        <dbReference type="RuleBase" id="RU365048"/>
    </source>
</evidence>
<evidence type="ECO:0000256" key="4">
    <source>
        <dbReference type="ARBA" id="ARBA00022728"/>
    </source>
</evidence>
<dbReference type="OrthoDB" id="422364at2759"/>
<comment type="subcellular location">
    <subcellularLocation>
        <location evidence="1 10">Nucleus</location>
    </subcellularLocation>
</comment>
<evidence type="ECO:0000256" key="3">
    <source>
        <dbReference type="ARBA" id="ARBA00022664"/>
    </source>
</evidence>
<dbReference type="GO" id="GO:0071011">
    <property type="term" value="C:precatalytic spliceosome"/>
    <property type="evidence" value="ECO:0007669"/>
    <property type="project" value="TreeGrafter"/>
</dbReference>
<comment type="subunit">
    <text evidence="10">LSm subunits form a heteromer with a doughnut shape.</text>
</comment>
<dbReference type="AlphaFoldDB" id="A0A0N0NQK1"/>
<dbReference type="GeneID" id="28738702"/>
<evidence type="ECO:0000256" key="6">
    <source>
        <dbReference type="ARBA" id="ARBA00023187"/>
    </source>
</evidence>
<keyword evidence="5 10" id="KW-0694">RNA-binding</keyword>
<evidence type="ECO:0000256" key="7">
    <source>
        <dbReference type="ARBA" id="ARBA00023242"/>
    </source>
</evidence>
<protein>
    <recommendedName>
        <fullName evidence="10">LSM2-LSM8 complex subunit LSM8</fullName>
    </recommendedName>
</protein>
<dbReference type="InterPro" id="IPR047575">
    <property type="entry name" value="Sm"/>
</dbReference>
<dbReference type="SUPFAM" id="SSF50182">
    <property type="entry name" value="Sm-like ribonucleoproteins"/>
    <property type="match status" value="1"/>
</dbReference>
<dbReference type="GO" id="GO:0003729">
    <property type="term" value="F:mRNA binding"/>
    <property type="evidence" value="ECO:0007669"/>
    <property type="project" value="TreeGrafter"/>
</dbReference>
<evidence type="ECO:0000313" key="12">
    <source>
        <dbReference type="EMBL" id="KPI44001.1"/>
    </source>
</evidence>
<dbReference type="FunFam" id="2.30.30.100:FF:000027">
    <property type="entry name" value="U6 snRNA-associated Sm-like protein LSm8"/>
    <property type="match status" value="1"/>
</dbReference>
<accession>A0A0N0NQK1</accession>
<name>A0A0N0NQK1_9EURO</name>
<dbReference type="Proteomes" id="UP000038010">
    <property type="component" value="Unassembled WGS sequence"/>
</dbReference>
<dbReference type="STRING" id="1664694.A0A0N0NQK1"/>
<evidence type="ECO:0000256" key="5">
    <source>
        <dbReference type="ARBA" id="ARBA00022884"/>
    </source>
</evidence>
<dbReference type="GO" id="GO:0005688">
    <property type="term" value="C:U6 snRNP"/>
    <property type="evidence" value="ECO:0007669"/>
    <property type="project" value="UniProtKB-UniRule"/>
</dbReference>
<keyword evidence="8 10" id="KW-0687">Ribonucleoprotein</keyword>
<gene>
    <name evidence="10" type="primary">LSM8</name>
    <name evidence="12" type="ORF">AB675_6523</name>
</gene>
<proteinExistence type="inferred from homology"/>
<feature type="domain" description="Sm" evidence="11">
    <location>
        <begin position="1"/>
        <end position="77"/>
    </location>
</feature>
<reference evidence="12 13" key="1">
    <citation type="submission" date="2015-06" db="EMBL/GenBank/DDBJ databases">
        <title>Draft genome of the ant-associated black yeast Phialophora attae CBS 131958.</title>
        <authorList>
            <person name="Moreno L.F."/>
            <person name="Stielow B.J."/>
            <person name="de Hoog S."/>
            <person name="Vicente V.A."/>
            <person name="Weiss V.A."/>
            <person name="de Vries M."/>
            <person name="Cruz L.M."/>
            <person name="Souza E.M."/>
        </authorList>
    </citation>
    <scope>NUCLEOTIDE SEQUENCE [LARGE SCALE GENOMIC DNA]</scope>
    <source>
        <strain evidence="12 13">CBS 131958</strain>
    </source>
</reference>
<evidence type="ECO:0000259" key="11">
    <source>
        <dbReference type="PROSITE" id="PS52002"/>
    </source>
</evidence>
<dbReference type="InterPro" id="IPR044642">
    <property type="entry name" value="PTHR15588"/>
</dbReference>
<dbReference type="EMBL" id="LFJN01000004">
    <property type="protein sequence ID" value="KPI44001.1"/>
    <property type="molecule type" value="Genomic_DNA"/>
</dbReference>
<dbReference type="Gene3D" id="2.30.30.100">
    <property type="match status" value="1"/>
</dbReference>
<dbReference type="PANTHER" id="PTHR15588">
    <property type="entry name" value="LSM1"/>
    <property type="match status" value="1"/>
</dbReference>
<evidence type="ECO:0000256" key="1">
    <source>
        <dbReference type="ARBA" id="ARBA00004123"/>
    </source>
</evidence>
<evidence type="ECO:0000256" key="8">
    <source>
        <dbReference type="ARBA" id="ARBA00023274"/>
    </source>
</evidence>
<dbReference type="InterPro" id="IPR034103">
    <property type="entry name" value="Lsm8"/>
</dbReference>
<dbReference type="VEuPathDB" id="FungiDB:AB675_6523"/>
<keyword evidence="4 10" id="KW-0747">Spliceosome</keyword>
<dbReference type="PROSITE" id="PS52002">
    <property type="entry name" value="SM"/>
    <property type="match status" value="1"/>
</dbReference>
<dbReference type="CDD" id="cd01727">
    <property type="entry name" value="LSm8"/>
    <property type="match status" value="1"/>
</dbReference>
<dbReference type="InterPro" id="IPR010920">
    <property type="entry name" value="LSM_dom_sf"/>
</dbReference>
<evidence type="ECO:0000256" key="2">
    <source>
        <dbReference type="ARBA" id="ARBA00006850"/>
    </source>
</evidence>
<organism evidence="12 13">
    <name type="scientific">Cyphellophora attinorum</name>
    <dbReference type="NCBI Taxonomy" id="1664694"/>
    <lineage>
        <taxon>Eukaryota</taxon>
        <taxon>Fungi</taxon>
        <taxon>Dikarya</taxon>
        <taxon>Ascomycota</taxon>
        <taxon>Pezizomycotina</taxon>
        <taxon>Eurotiomycetes</taxon>
        <taxon>Chaetothyriomycetidae</taxon>
        <taxon>Chaetothyriales</taxon>
        <taxon>Cyphellophoraceae</taxon>
        <taxon>Cyphellophora</taxon>
    </lineage>
</organism>
<comment type="caution">
    <text evidence="12">The sequence shown here is derived from an EMBL/GenBank/DDBJ whole genome shotgun (WGS) entry which is preliminary data.</text>
</comment>
<dbReference type="GO" id="GO:0000398">
    <property type="term" value="P:mRNA splicing, via spliceosome"/>
    <property type="evidence" value="ECO:0007669"/>
    <property type="project" value="UniProtKB-UniRule"/>
</dbReference>
<sequence>MSLSTYINQKVLVITVDGRTLVGTLISCDQVTNIVLSDTIERIIRPADDDEPSMEQEHGLFLVRGDNITVCGPVDEELDKSIDWTKVRGEPIGTTRHDT</sequence>
<dbReference type="RefSeq" id="XP_018003964.1">
    <property type="nucleotide sequence ID" value="XM_018146822.1"/>
</dbReference>